<proteinExistence type="predicted"/>
<dbReference type="Proteomes" id="UP000297245">
    <property type="component" value="Unassembled WGS sequence"/>
</dbReference>
<name>A0A4V4HBM1_DENBC</name>
<gene>
    <name evidence="1" type="ORF">K435DRAFT_810310</name>
</gene>
<dbReference type="EMBL" id="ML179960">
    <property type="protein sequence ID" value="THU79925.1"/>
    <property type="molecule type" value="Genomic_DNA"/>
</dbReference>
<reference evidence="1 2" key="1">
    <citation type="journal article" date="2019" name="Nat. Ecol. Evol.">
        <title>Megaphylogeny resolves global patterns of mushroom evolution.</title>
        <authorList>
            <person name="Varga T."/>
            <person name="Krizsan K."/>
            <person name="Foldi C."/>
            <person name="Dima B."/>
            <person name="Sanchez-Garcia M."/>
            <person name="Sanchez-Ramirez S."/>
            <person name="Szollosi G.J."/>
            <person name="Szarkandi J.G."/>
            <person name="Papp V."/>
            <person name="Albert L."/>
            <person name="Andreopoulos W."/>
            <person name="Angelini C."/>
            <person name="Antonin V."/>
            <person name="Barry K.W."/>
            <person name="Bougher N.L."/>
            <person name="Buchanan P."/>
            <person name="Buyck B."/>
            <person name="Bense V."/>
            <person name="Catcheside P."/>
            <person name="Chovatia M."/>
            <person name="Cooper J."/>
            <person name="Damon W."/>
            <person name="Desjardin D."/>
            <person name="Finy P."/>
            <person name="Geml J."/>
            <person name="Haridas S."/>
            <person name="Hughes K."/>
            <person name="Justo A."/>
            <person name="Karasinski D."/>
            <person name="Kautmanova I."/>
            <person name="Kiss B."/>
            <person name="Kocsube S."/>
            <person name="Kotiranta H."/>
            <person name="LaButti K.M."/>
            <person name="Lechner B.E."/>
            <person name="Liimatainen K."/>
            <person name="Lipzen A."/>
            <person name="Lukacs Z."/>
            <person name="Mihaltcheva S."/>
            <person name="Morgado L.N."/>
            <person name="Niskanen T."/>
            <person name="Noordeloos M.E."/>
            <person name="Ohm R.A."/>
            <person name="Ortiz-Santana B."/>
            <person name="Ovrebo C."/>
            <person name="Racz N."/>
            <person name="Riley R."/>
            <person name="Savchenko A."/>
            <person name="Shiryaev A."/>
            <person name="Soop K."/>
            <person name="Spirin V."/>
            <person name="Szebenyi C."/>
            <person name="Tomsovsky M."/>
            <person name="Tulloss R.E."/>
            <person name="Uehling J."/>
            <person name="Grigoriev I.V."/>
            <person name="Vagvolgyi C."/>
            <person name="Papp T."/>
            <person name="Martin F.M."/>
            <person name="Miettinen O."/>
            <person name="Hibbett D.S."/>
            <person name="Nagy L.G."/>
        </authorList>
    </citation>
    <scope>NUCLEOTIDE SEQUENCE [LARGE SCALE GENOMIC DNA]</scope>
    <source>
        <strain evidence="1 2">CBS 962.96</strain>
    </source>
</reference>
<evidence type="ECO:0000313" key="2">
    <source>
        <dbReference type="Proteomes" id="UP000297245"/>
    </source>
</evidence>
<sequence>MATTRAVLKQTSLKEVIDDWCRKLDLLLDEDHSDTIQTTLHRAETAVGSIGEMIQQLRQLRDQEQAIETWQQEHPDDGPVKIDNNLKSGFTKSGCIFQSKPRPTEDYAHCVLYCLGNNAIVSTSLMVALELAIPPHAPTASRAFPNLVVKFGKFIALAKIEQYGEKLCHAIDQHPDPPDVKKSYPGFSGPRWYAVHYGAEGQRKMVI</sequence>
<accession>A0A4V4HBM1</accession>
<protein>
    <submittedName>
        <fullName evidence="1">Uncharacterized protein</fullName>
    </submittedName>
</protein>
<evidence type="ECO:0000313" key="1">
    <source>
        <dbReference type="EMBL" id="THU79925.1"/>
    </source>
</evidence>
<dbReference type="AlphaFoldDB" id="A0A4V4HBM1"/>
<organism evidence="1 2">
    <name type="scientific">Dendrothele bispora (strain CBS 962.96)</name>
    <dbReference type="NCBI Taxonomy" id="1314807"/>
    <lineage>
        <taxon>Eukaryota</taxon>
        <taxon>Fungi</taxon>
        <taxon>Dikarya</taxon>
        <taxon>Basidiomycota</taxon>
        <taxon>Agaricomycotina</taxon>
        <taxon>Agaricomycetes</taxon>
        <taxon>Agaricomycetidae</taxon>
        <taxon>Agaricales</taxon>
        <taxon>Agaricales incertae sedis</taxon>
        <taxon>Dendrothele</taxon>
    </lineage>
</organism>
<keyword evidence="2" id="KW-1185">Reference proteome</keyword>